<reference evidence="5 6" key="1">
    <citation type="submission" date="2023-06" db="EMBL/GenBank/DDBJ databases">
        <title>Sporosarcina sp. nov., isolated from Korean traditional fermented seafood 'Jeotgal'.</title>
        <authorList>
            <person name="Yang A.I."/>
            <person name="Shin N.-R."/>
        </authorList>
    </citation>
    <scope>NUCLEOTIDE SEQUENCE [LARGE SCALE GENOMIC DNA]</scope>
    <source>
        <strain evidence="5 6">KCTC13119</strain>
    </source>
</reference>
<accession>A0ABU4G5F2</accession>
<gene>
    <name evidence="5" type="ORF">QT711_03340</name>
</gene>
<proteinExistence type="predicted"/>
<dbReference type="PANTHER" id="PTHR37813:SF1">
    <property type="entry name" value="FELS-2 PROPHAGE PROTEIN"/>
    <property type="match status" value="1"/>
</dbReference>
<evidence type="ECO:0000259" key="4">
    <source>
        <dbReference type="Pfam" id="PF10145"/>
    </source>
</evidence>
<keyword evidence="6" id="KW-1185">Reference proteome</keyword>
<name>A0ABU4G5F2_9BACL</name>
<dbReference type="NCBIfam" id="TIGR01760">
    <property type="entry name" value="tape_meas_TP901"/>
    <property type="match status" value="1"/>
</dbReference>
<evidence type="ECO:0000313" key="6">
    <source>
        <dbReference type="Proteomes" id="UP001282284"/>
    </source>
</evidence>
<keyword evidence="3" id="KW-0812">Transmembrane</keyword>
<keyword evidence="3" id="KW-0472">Membrane</keyword>
<keyword evidence="3" id="KW-1133">Transmembrane helix</keyword>
<dbReference type="PANTHER" id="PTHR37813">
    <property type="entry name" value="FELS-2 PROPHAGE PROTEIN"/>
    <property type="match status" value="1"/>
</dbReference>
<dbReference type="InterPro" id="IPR016024">
    <property type="entry name" value="ARM-type_fold"/>
</dbReference>
<evidence type="ECO:0000256" key="3">
    <source>
        <dbReference type="SAM" id="Phobius"/>
    </source>
</evidence>
<dbReference type="EMBL" id="JAUBDI010000002">
    <property type="protein sequence ID" value="MDW0112204.1"/>
    <property type="molecule type" value="Genomic_DNA"/>
</dbReference>
<comment type="caution">
    <text evidence="5">The sequence shown here is derived from an EMBL/GenBank/DDBJ whole genome shotgun (WGS) entry which is preliminary data.</text>
</comment>
<dbReference type="Pfam" id="PF10145">
    <property type="entry name" value="PhageMin_Tail"/>
    <property type="match status" value="1"/>
</dbReference>
<dbReference type="Gene3D" id="1.20.120.20">
    <property type="entry name" value="Apolipoprotein"/>
    <property type="match status" value="2"/>
</dbReference>
<sequence length="915" mass="99242">MSKNPEAKITVKMFNDDFKKGAKELTKESQTISREFKLQSEQMKLTATETEKLQAKMDFLSKKHDVAKRSVQEHEQAYEQAKSMFGENSKAAEDMAKKLDNARIDEQKLANEIELTNRKLKDQQTEAGNTASKIDEMGEKISNVGSKMKDVGDGMTDAGARMSAGITAPIVGIGVAAKSAWEEIDNGLDTIVSKTGATGEVLESLEKSFDNVYRNNKFDAQQVGDAVGEVNTQFALMGEELDNASVKMLRFADINGADVAGSSIKSKQAMSMFNLEAEDLDMVLDSVTKTAQNTGQSTDKLFEVVTKGAPQLQAMGLDFAQSVEVMGNFEKAGIDSSTAMSYLSRAQVEFAKDGKKMQEGLEETIAKMKGAKDETEALELAAETFGTKGATRMYDAIKNGAFEFDEFANAATNAQGAVDQTFEGMEDPIDSVSIGMNNLKAAGADLFGMLQELLLPVGLRLIEMLQGAVEWFMGLSDNMKTTIIVVAAIAAAIGPLVLWIGTLVSTVGSAILVVGKVVSLFAKLGPIITGLKAAFAVLTGPVGLVIAIIAALIAIGVALYRNWDTISTKAVEIFTGLQVLITTAMDSVKTKIDNVMRTVETIFTTAMEYLSNLIGVNFGSIQDNVSLVMEGIRNIIDTVWSYIKETFNNALEFLKALFTGDFERMKEIASEQLALIKETIGFLLDDVKMIFTNAFNIIKTFVSTVFGNIKTAITSKITESKNTALTVIEALKTGFYDKVGSILTKAKDTFDKIKKAITDPIDTAKETVLGIIDTIKEAFSKMKITIPKPKLPKVSVEMKTKKILGKDIPWPDFSIEWFKTGGVFTKPVVAGNAGFGDVAEAIVPFEGSHAARIARLIAEQQNKLANGASGLIAPKQDIVIEASDVIMDGRAVGKVVWKPVKERIDYAEKENDLMR</sequence>
<dbReference type="Proteomes" id="UP001282284">
    <property type="component" value="Unassembled WGS sequence"/>
</dbReference>
<organism evidence="5 6">
    <name type="scientific">Sporosarcina saromensis</name>
    <dbReference type="NCBI Taxonomy" id="359365"/>
    <lineage>
        <taxon>Bacteria</taxon>
        <taxon>Bacillati</taxon>
        <taxon>Bacillota</taxon>
        <taxon>Bacilli</taxon>
        <taxon>Bacillales</taxon>
        <taxon>Caryophanaceae</taxon>
        <taxon>Sporosarcina</taxon>
    </lineage>
</organism>
<evidence type="ECO:0000313" key="5">
    <source>
        <dbReference type="EMBL" id="MDW0112204.1"/>
    </source>
</evidence>
<dbReference type="RefSeq" id="WP_317942097.1">
    <property type="nucleotide sequence ID" value="NZ_JAUBDI010000002.1"/>
</dbReference>
<evidence type="ECO:0000256" key="2">
    <source>
        <dbReference type="SAM" id="MobiDB-lite"/>
    </source>
</evidence>
<feature type="compositionally biased region" description="Basic and acidic residues" evidence="2">
    <location>
        <begin position="115"/>
        <end position="124"/>
    </location>
</feature>
<protein>
    <submittedName>
        <fullName evidence="5">Phage tail tape measure protein</fullName>
    </submittedName>
</protein>
<feature type="transmembrane region" description="Helical" evidence="3">
    <location>
        <begin position="533"/>
        <end position="560"/>
    </location>
</feature>
<feature type="domain" description="Phage tail tape measure protein" evidence="4">
    <location>
        <begin position="217"/>
        <end position="373"/>
    </location>
</feature>
<evidence type="ECO:0000256" key="1">
    <source>
        <dbReference type="ARBA" id="ARBA00022612"/>
    </source>
</evidence>
<dbReference type="SUPFAM" id="SSF48371">
    <property type="entry name" value="ARM repeat"/>
    <property type="match status" value="1"/>
</dbReference>
<dbReference type="InterPro" id="IPR010090">
    <property type="entry name" value="Phage_tape_meas"/>
</dbReference>
<dbReference type="SUPFAM" id="SSF57997">
    <property type="entry name" value="Tropomyosin"/>
    <property type="match status" value="1"/>
</dbReference>
<keyword evidence="1" id="KW-1188">Viral release from host cell</keyword>
<feature type="transmembrane region" description="Helical" evidence="3">
    <location>
        <begin position="483"/>
        <end position="513"/>
    </location>
</feature>
<feature type="region of interest" description="Disordered" evidence="2">
    <location>
        <begin position="115"/>
        <end position="136"/>
    </location>
</feature>